<dbReference type="InterPro" id="IPR011330">
    <property type="entry name" value="Glyco_hydro/deAcase_b/a-brl"/>
</dbReference>
<accession>A0A6P1MJ38</accession>
<gene>
    <name evidence="1" type="ORF">Ami3637_06000</name>
</gene>
<evidence type="ECO:0000313" key="1">
    <source>
        <dbReference type="EMBL" id="QHI72008.1"/>
    </source>
</evidence>
<dbReference type="RefSeq" id="WP_162361778.1">
    <property type="nucleotide sequence ID" value="NZ_CP047591.1"/>
</dbReference>
<evidence type="ECO:0000313" key="2">
    <source>
        <dbReference type="Proteomes" id="UP000463883"/>
    </source>
</evidence>
<dbReference type="Proteomes" id="UP000463883">
    <property type="component" value="Chromosome"/>
</dbReference>
<protein>
    <recommendedName>
        <fullName evidence="3">Polysaccharide deacetylase family protein</fullName>
    </recommendedName>
</protein>
<dbReference type="AlphaFoldDB" id="A0A6P1MJ38"/>
<proteinExistence type="predicted"/>
<reference evidence="1 2" key="1">
    <citation type="submission" date="2020-01" db="EMBL/GenBank/DDBJ databases">
        <title>Genomic analysis of Aminipila sp. CBA3637.</title>
        <authorList>
            <person name="Kim Y.B."/>
            <person name="Roh S.W."/>
        </authorList>
    </citation>
    <scope>NUCLEOTIDE SEQUENCE [LARGE SCALE GENOMIC DNA]</scope>
    <source>
        <strain evidence="1 2">CBA3637</strain>
    </source>
</reference>
<sequence>MMHDLSNKSDTLSALPDIIKELKSEGYHFYPLTKDVKPVAFDYVD</sequence>
<name>A0A6P1MJ38_9FIRM</name>
<dbReference type="EMBL" id="CP047591">
    <property type="protein sequence ID" value="QHI72008.1"/>
    <property type="molecule type" value="Genomic_DNA"/>
</dbReference>
<keyword evidence="2" id="KW-1185">Reference proteome</keyword>
<organism evidence="1 2">
    <name type="scientific">Aminipila terrae</name>
    <dbReference type="NCBI Taxonomy" id="2697030"/>
    <lineage>
        <taxon>Bacteria</taxon>
        <taxon>Bacillati</taxon>
        <taxon>Bacillota</taxon>
        <taxon>Clostridia</taxon>
        <taxon>Peptostreptococcales</taxon>
        <taxon>Anaerovoracaceae</taxon>
        <taxon>Aminipila</taxon>
    </lineage>
</organism>
<dbReference type="SUPFAM" id="SSF88713">
    <property type="entry name" value="Glycoside hydrolase/deacetylase"/>
    <property type="match status" value="1"/>
</dbReference>
<dbReference type="Gene3D" id="3.20.20.370">
    <property type="entry name" value="Glycoside hydrolase/deacetylase"/>
    <property type="match status" value="1"/>
</dbReference>
<evidence type="ECO:0008006" key="3">
    <source>
        <dbReference type="Google" id="ProtNLM"/>
    </source>
</evidence>
<dbReference type="KEGG" id="amic:Ami3637_06000"/>
<dbReference type="GO" id="GO:0005975">
    <property type="term" value="P:carbohydrate metabolic process"/>
    <property type="evidence" value="ECO:0007669"/>
    <property type="project" value="InterPro"/>
</dbReference>